<reference evidence="1 2" key="1">
    <citation type="submission" date="2024-07" db="EMBL/GenBank/DDBJ databases">
        <title>Draft sequence of the Neodothiora populina.</title>
        <authorList>
            <person name="Drown D.D."/>
            <person name="Schuette U.S."/>
            <person name="Buechlein A.B."/>
            <person name="Rusch D.R."/>
            <person name="Winton L.W."/>
            <person name="Adams G.A."/>
        </authorList>
    </citation>
    <scope>NUCLEOTIDE SEQUENCE [LARGE SCALE GENOMIC DNA]</scope>
    <source>
        <strain evidence="1 2">CPC 39397</strain>
    </source>
</reference>
<dbReference type="InterPro" id="IPR013893">
    <property type="entry name" value="RNase_P_Rpp40"/>
</dbReference>
<comment type="caution">
    <text evidence="1">The sequence shown here is derived from an EMBL/GenBank/DDBJ whole genome shotgun (WGS) entry which is preliminary data.</text>
</comment>
<protein>
    <submittedName>
        <fullName evidence="1">Uncharacterized protein</fullName>
    </submittedName>
</protein>
<sequence>MLGLGKDQDKRPKCFFAHTVLPQYIDDKQPPTKKRPFSTVYAQAFNHTLDLIVPASVAPQIQHALETSVGEPQYCKVHLKLADILTGDFFNYYMKSGNIALRSEGREGLDTTFSLSDGVLRIELDRATYERAGLQGQPIQDFGRRHIKSRFAVTLNLRLPSMVKGKKGFDRVLWAAQNVFTDALTWLFYDLRSPSQQDSGPIKDFQPFHRTVTPEVVTMDSVRVPAFPDRIEEGGDVGAVEVTELLEWLTLVCLDSPRVKDNDDIDSYLSRYEVPRFGAGEKQPEAMDLLKLRWHGFMPSIWVAKAFAAALKGSGDEWFAMQVCGFEDKSHMILKRDGKTMSWDCC</sequence>
<dbReference type="GeneID" id="95979253"/>
<evidence type="ECO:0000313" key="1">
    <source>
        <dbReference type="EMBL" id="KAL1306911.1"/>
    </source>
</evidence>
<organism evidence="1 2">
    <name type="scientific">Neodothiora populina</name>
    <dbReference type="NCBI Taxonomy" id="2781224"/>
    <lineage>
        <taxon>Eukaryota</taxon>
        <taxon>Fungi</taxon>
        <taxon>Dikarya</taxon>
        <taxon>Ascomycota</taxon>
        <taxon>Pezizomycotina</taxon>
        <taxon>Dothideomycetes</taxon>
        <taxon>Dothideomycetidae</taxon>
        <taxon>Dothideales</taxon>
        <taxon>Dothioraceae</taxon>
        <taxon>Neodothiora</taxon>
    </lineage>
</organism>
<dbReference type="Pfam" id="PF08584">
    <property type="entry name" value="Ribonuc_P_40"/>
    <property type="match status" value="1"/>
</dbReference>
<dbReference type="EMBL" id="JBFMKM010000004">
    <property type="protein sequence ID" value="KAL1306911.1"/>
    <property type="molecule type" value="Genomic_DNA"/>
</dbReference>
<name>A0ABR3PL95_9PEZI</name>
<dbReference type="PANTHER" id="PTHR15396">
    <property type="entry name" value="RIBONUCLEASE P PROTEIN SUBUNIT P40"/>
    <property type="match status" value="1"/>
</dbReference>
<dbReference type="RefSeq" id="XP_069203183.1">
    <property type="nucleotide sequence ID" value="XM_069345355.1"/>
</dbReference>
<evidence type="ECO:0000313" key="2">
    <source>
        <dbReference type="Proteomes" id="UP001562354"/>
    </source>
</evidence>
<gene>
    <name evidence="1" type="ORF">AAFC00_005554</name>
</gene>
<accession>A0ABR3PL95</accession>
<dbReference type="PANTHER" id="PTHR15396:SF1">
    <property type="entry name" value="RIBONUCLEASE P PROTEIN SUBUNIT P40"/>
    <property type="match status" value="1"/>
</dbReference>
<dbReference type="Proteomes" id="UP001562354">
    <property type="component" value="Unassembled WGS sequence"/>
</dbReference>
<keyword evidence="2" id="KW-1185">Reference proteome</keyword>
<proteinExistence type="predicted"/>